<dbReference type="EMBL" id="DF237029">
    <property type="protein sequence ID" value="GAQ81453.1"/>
    <property type="molecule type" value="Genomic_DNA"/>
</dbReference>
<proteinExistence type="predicted"/>
<evidence type="ECO:0000313" key="2">
    <source>
        <dbReference type="Proteomes" id="UP000054558"/>
    </source>
</evidence>
<keyword evidence="2" id="KW-1185">Reference proteome</keyword>
<dbReference type="Proteomes" id="UP000054558">
    <property type="component" value="Unassembled WGS sequence"/>
</dbReference>
<organism evidence="1 2">
    <name type="scientific">Klebsormidium nitens</name>
    <name type="common">Green alga</name>
    <name type="synonym">Ulothrix nitens</name>
    <dbReference type="NCBI Taxonomy" id="105231"/>
    <lineage>
        <taxon>Eukaryota</taxon>
        <taxon>Viridiplantae</taxon>
        <taxon>Streptophyta</taxon>
        <taxon>Klebsormidiophyceae</taxon>
        <taxon>Klebsormidiales</taxon>
        <taxon>Klebsormidiaceae</taxon>
        <taxon>Klebsormidium</taxon>
    </lineage>
</organism>
<gene>
    <name evidence="1" type="ORF">KFL_000800310</name>
</gene>
<protein>
    <submittedName>
        <fullName evidence="1">Sirtuin family protein</fullName>
    </submittedName>
</protein>
<name>A0A1Y1HTJ6_KLENI</name>
<accession>A0A1Y1HTJ6</accession>
<reference evidence="1 2" key="1">
    <citation type="journal article" date="2014" name="Nat. Commun.">
        <title>Klebsormidium flaccidum genome reveals primary factors for plant terrestrial adaptation.</title>
        <authorList>
            <person name="Hori K."/>
            <person name="Maruyama F."/>
            <person name="Fujisawa T."/>
            <person name="Togashi T."/>
            <person name="Yamamoto N."/>
            <person name="Seo M."/>
            <person name="Sato S."/>
            <person name="Yamada T."/>
            <person name="Mori H."/>
            <person name="Tajima N."/>
            <person name="Moriyama T."/>
            <person name="Ikeuchi M."/>
            <person name="Watanabe M."/>
            <person name="Wada H."/>
            <person name="Kobayashi K."/>
            <person name="Saito M."/>
            <person name="Masuda T."/>
            <person name="Sasaki-Sekimoto Y."/>
            <person name="Mashiguchi K."/>
            <person name="Awai K."/>
            <person name="Shimojima M."/>
            <person name="Masuda S."/>
            <person name="Iwai M."/>
            <person name="Nobusawa T."/>
            <person name="Narise T."/>
            <person name="Kondo S."/>
            <person name="Saito H."/>
            <person name="Sato R."/>
            <person name="Murakawa M."/>
            <person name="Ihara Y."/>
            <person name="Oshima-Yamada Y."/>
            <person name="Ohtaka K."/>
            <person name="Satoh M."/>
            <person name="Sonobe K."/>
            <person name="Ishii M."/>
            <person name="Ohtani R."/>
            <person name="Kanamori-Sato M."/>
            <person name="Honoki R."/>
            <person name="Miyazaki D."/>
            <person name="Mochizuki H."/>
            <person name="Umetsu J."/>
            <person name="Higashi K."/>
            <person name="Shibata D."/>
            <person name="Kamiya Y."/>
            <person name="Sato N."/>
            <person name="Nakamura Y."/>
            <person name="Tabata S."/>
            <person name="Ida S."/>
            <person name="Kurokawa K."/>
            <person name="Ohta H."/>
        </authorList>
    </citation>
    <scope>NUCLEOTIDE SEQUENCE [LARGE SCALE GENOMIC DNA]</scope>
    <source>
        <strain evidence="1 2">NIES-2285</strain>
    </source>
</reference>
<evidence type="ECO:0000313" key="1">
    <source>
        <dbReference type="EMBL" id="GAQ81453.1"/>
    </source>
</evidence>
<sequence>MAAVASLAAVSCKALRNKKQGLIGRRSPCKFFAGGQKRRALPDSHAEEANVAQTQDNKLNTSTLLRKYGIKALEFAEPVSAYQLEMKQSVFDKADDWLRAGAAFVLIVDPYGEEFYTYDRRTWIEGRKESPKSLRGAETLAPRPDLFPGLAISTEAILKSIGKPKAKE</sequence>
<dbReference type="AlphaFoldDB" id="A0A1Y1HTJ6"/>